<dbReference type="InterPro" id="IPR047503">
    <property type="entry name" value="UBR-box_UBR5"/>
</dbReference>
<dbReference type="GO" id="GO:0000209">
    <property type="term" value="P:protein polyubiquitination"/>
    <property type="evidence" value="ECO:0007669"/>
    <property type="project" value="TreeGrafter"/>
</dbReference>
<evidence type="ECO:0000256" key="5">
    <source>
        <dbReference type="PROSITE-ProRule" id="PRU00104"/>
    </source>
</evidence>
<feature type="region of interest" description="Disordered" evidence="8">
    <location>
        <begin position="1466"/>
        <end position="1508"/>
    </location>
</feature>
<evidence type="ECO:0000259" key="9">
    <source>
        <dbReference type="PROSITE" id="PS50030"/>
    </source>
</evidence>
<dbReference type="Gene3D" id="3.30.2160.10">
    <property type="entry name" value="Hect, E3 ligase catalytic domain"/>
    <property type="match status" value="1"/>
</dbReference>
<keyword evidence="3 5" id="KW-0833">Ubl conjugation pathway</keyword>
<feature type="compositionally biased region" description="Basic and acidic residues" evidence="8">
    <location>
        <begin position="267"/>
        <end position="282"/>
    </location>
</feature>
<feature type="compositionally biased region" description="Basic and acidic residues" evidence="8">
    <location>
        <begin position="1568"/>
        <end position="1589"/>
    </location>
</feature>
<name>A0A1I7SD57_BURXY</name>
<evidence type="ECO:0000313" key="13">
    <source>
        <dbReference type="WBParaSite" id="BXY_1096200.1"/>
    </source>
</evidence>
<dbReference type="GO" id="GO:0005634">
    <property type="term" value="C:nucleus"/>
    <property type="evidence" value="ECO:0007669"/>
    <property type="project" value="TreeGrafter"/>
</dbReference>
<feature type="compositionally biased region" description="Acidic residues" evidence="8">
    <location>
        <begin position="1486"/>
        <end position="1495"/>
    </location>
</feature>
<evidence type="ECO:0000256" key="4">
    <source>
        <dbReference type="ARBA" id="ARBA00022833"/>
    </source>
</evidence>
<dbReference type="GO" id="GO:0005737">
    <property type="term" value="C:cytoplasm"/>
    <property type="evidence" value="ECO:0007669"/>
    <property type="project" value="TreeGrafter"/>
</dbReference>
<dbReference type="Gene3D" id="1.10.8.10">
    <property type="entry name" value="DNA helicase RuvA subunit, C-terminal domain"/>
    <property type="match status" value="1"/>
</dbReference>
<accession>A0A1I7SD57</accession>
<feature type="compositionally biased region" description="Basic and acidic residues" evidence="8">
    <location>
        <begin position="1633"/>
        <end position="1643"/>
    </location>
</feature>
<feature type="region of interest" description="Disordered" evidence="8">
    <location>
        <begin position="88"/>
        <end position="131"/>
    </location>
</feature>
<organism evidence="12 13">
    <name type="scientific">Bursaphelenchus xylophilus</name>
    <name type="common">Pinewood nematode worm</name>
    <name type="synonym">Aphelenchoides xylophilus</name>
    <dbReference type="NCBI Taxonomy" id="6326"/>
    <lineage>
        <taxon>Eukaryota</taxon>
        <taxon>Metazoa</taxon>
        <taxon>Ecdysozoa</taxon>
        <taxon>Nematoda</taxon>
        <taxon>Chromadorea</taxon>
        <taxon>Rhabditida</taxon>
        <taxon>Tylenchina</taxon>
        <taxon>Tylenchomorpha</taxon>
        <taxon>Aphelenchoidea</taxon>
        <taxon>Aphelenchoididae</taxon>
        <taxon>Bursaphelenchus</taxon>
    </lineage>
</organism>
<dbReference type="Pfam" id="PF00632">
    <property type="entry name" value="HECT"/>
    <property type="match status" value="1"/>
</dbReference>
<dbReference type="GO" id="GO:0034450">
    <property type="term" value="F:ubiquitin-ubiquitin ligase activity"/>
    <property type="evidence" value="ECO:0007669"/>
    <property type="project" value="TreeGrafter"/>
</dbReference>
<dbReference type="SMART" id="SM00119">
    <property type="entry name" value="HECTc"/>
    <property type="match status" value="1"/>
</dbReference>
<dbReference type="eggNOG" id="KOG0943">
    <property type="taxonomic scope" value="Eukaryota"/>
</dbReference>
<dbReference type="FunFam" id="1.10.8.10:FF:000009">
    <property type="entry name" value="Putative E3 ubiquitin-protein ligase UBR5"/>
    <property type="match status" value="1"/>
</dbReference>
<dbReference type="PROSITE" id="PS51157">
    <property type="entry name" value="ZF_UBR"/>
    <property type="match status" value="1"/>
</dbReference>
<feature type="compositionally biased region" description="Polar residues" evidence="8">
    <location>
        <begin position="1686"/>
        <end position="1697"/>
    </location>
</feature>
<keyword evidence="7" id="KW-0175">Coiled coil</keyword>
<feature type="domain" description="UBR-type" evidence="11">
    <location>
        <begin position="1053"/>
        <end position="1121"/>
    </location>
</feature>
<feature type="region of interest" description="Disordered" evidence="8">
    <location>
        <begin position="2371"/>
        <end position="2419"/>
    </location>
</feature>
<evidence type="ECO:0000256" key="3">
    <source>
        <dbReference type="ARBA" id="ARBA00022786"/>
    </source>
</evidence>
<dbReference type="PANTHER" id="PTHR46276">
    <property type="entry name" value="E3 UBIQUITIN-PROTEIN LIGASE UBR5"/>
    <property type="match status" value="1"/>
</dbReference>
<keyword evidence="4" id="KW-0862">Zinc</keyword>
<dbReference type="SUPFAM" id="SSF56204">
    <property type="entry name" value="Hect, E3 ligase catalytic domain"/>
    <property type="match status" value="1"/>
</dbReference>
<feature type="compositionally biased region" description="Low complexity" evidence="8">
    <location>
        <begin position="2442"/>
        <end position="2453"/>
    </location>
</feature>
<feature type="zinc finger region" description="UBR-type" evidence="6">
    <location>
        <begin position="1053"/>
        <end position="1121"/>
    </location>
</feature>
<dbReference type="InterPro" id="IPR035983">
    <property type="entry name" value="Hect_E3_ubiquitin_ligase"/>
</dbReference>
<proteinExistence type="predicted"/>
<feature type="region of interest" description="Disordered" evidence="8">
    <location>
        <begin position="937"/>
        <end position="961"/>
    </location>
</feature>
<dbReference type="SMART" id="SM00396">
    <property type="entry name" value="ZnF_UBR1"/>
    <property type="match status" value="1"/>
</dbReference>
<dbReference type="PROSITE" id="PS50237">
    <property type="entry name" value="HECT"/>
    <property type="match status" value="1"/>
</dbReference>
<dbReference type="InterPro" id="IPR009091">
    <property type="entry name" value="RCC1/BLIP-II"/>
</dbReference>
<dbReference type="WBParaSite" id="BXY_1096200.1">
    <property type="protein sequence ID" value="BXY_1096200.1"/>
    <property type="gene ID" value="BXY_1096200"/>
</dbReference>
<feature type="domain" description="HECT" evidence="10">
    <location>
        <begin position="2570"/>
        <end position="2867"/>
    </location>
</feature>
<feature type="compositionally biased region" description="Acidic residues" evidence="8">
    <location>
        <begin position="1618"/>
        <end position="1632"/>
    </location>
</feature>
<keyword evidence="1" id="KW-0479">Metal-binding</keyword>
<dbReference type="InterPro" id="IPR000569">
    <property type="entry name" value="HECT_dom"/>
</dbReference>
<feature type="region of interest" description="Disordered" evidence="8">
    <location>
        <begin position="267"/>
        <end position="286"/>
    </location>
</feature>
<dbReference type="PROSITE" id="PS50030">
    <property type="entry name" value="UBA"/>
    <property type="match status" value="1"/>
</dbReference>
<feature type="compositionally biased region" description="Acidic residues" evidence="8">
    <location>
        <begin position="1590"/>
        <end position="1610"/>
    </location>
</feature>
<dbReference type="GO" id="GO:0043130">
    <property type="term" value="F:ubiquitin binding"/>
    <property type="evidence" value="ECO:0007669"/>
    <property type="project" value="InterPro"/>
</dbReference>
<evidence type="ECO:0000256" key="2">
    <source>
        <dbReference type="ARBA" id="ARBA00022771"/>
    </source>
</evidence>
<feature type="coiled-coil region" evidence="7">
    <location>
        <begin position="830"/>
        <end position="857"/>
    </location>
</feature>
<feature type="compositionally biased region" description="Polar residues" evidence="8">
    <location>
        <begin position="88"/>
        <end position="101"/>
    </location>
</feature>
<dbReference type="CDD" id="cd19675">
    <property type="entry name" value="UBR-box_UBR5"/>
    <property type="match status" value="1"/>
</dbReference>
<dbReference type="GO" id="GO:0008270">
    <property type="term" value="F:zinc ion binding"/>
    <property type="evidence" value="ECO:0007669"/>
    <property type="project" value="UniProtKB-KW"/>
</dbReference>
<evidence type="ECO:0000256" key="1">
    <source>
        <dbReference type="ARBA" id="ARBA00022723"/>
    </source>
</evidence>
<feature type="domain" description="UBA" evidence="9">
    <location>
        <begin position="172"/>
        <end position="214"/>
    </location>
</feature>
<feature type="compositionally biased region" description="Polar residues" evidence="8">
    <location>
        <begin position="1727"/>
        <end position="1752"/>
    </location>
</feature>
<feature type="compositionally biased region" description="Low complexity" evidence="8">
    <location>
        <begin position="105"/>
        <end position="131"/>
    </location>
</feature>
<evidence type="ECO:0000256" key="7">
    <source>
        <dbReference type="SAM" id="Coils"/>
    </source>
</evidence>
<dbReference type="InterPro" id="IPR024725">
    <property type="entry name" value="UBR5_UBA"/>
</dbReference>
<evidence type="ECO:0000256" key="6">
    <source>
        <dbReference type="PROSITE-ProRule" id="PRU00508"/>
    </source>
</evidence>
<dbReference type="Pfam" id="PF11547">
    <property type="entry name" value="E3_UbLigase_EDD"/>
    <property type="match status" value="1"/>
</dbReference>
<feature type="active site" description="Glycyl thioester intermediate" evidence="5">
    <location>
        <position position="2836"/>
    </location>
</feature>
<reference evidence="13" key="1">
    <citation type="submission" date="2016-11" db="UniProtKB">
        <authorList>
            <consortium name="WormBaseParasite"/>
        </authorList>
    </citation>
    <scope>IDENTIFICATION</scope>
</reference>
<dbReference type="Gene3D" id="3.30.2410.10">
    <property type="entry name" value="Hect, E3 ligase catalytic domain"/>
    <property type="match status" value="1"/>
</dbReference>
<evidence type="ECO:0000256" key="8">
    <source>
        <dbReference type="SAM" id="MobiDB-lite"/>
    </source>
</evidence>
<feature type="region of interest" description="Disordered" evidence="8">
    <location>
        <begin position="2434"/>
        <end position="2489"/>
    </location>
</feature>
<feature type="compositionally biased region" description="Basic residues" evidence="8">
    <location>
        <begin position="1671"/>
        <end position="1682"/>
    </location>
</feature>
<protein>
    <submittedName>
        <fullName evidence="13">E3 ubiquitin-protein ligase hyd</fullName>
    </submittedName>
</protein>
<dbReference type="CDD" id="cd14423">
    <property type="entry name" value="CUE_UBR5"/>
    <property type="match status" value="1"/>
</dbReference>
<evidence type="ECO:0000313" key="12">
    <source>
        <dbReference type="Proteomes" id="UP000095284"/>
    </source>
</evidence>
<sequence>MSDHKQLFLFGRAFPSKLDENAFIERIIDSANSRNKYGSTPTPAISSIPANEIVQMVVGSSSIGFLFKNNRIARLDFEIVTNSVLSESPESNQFNTGSNPSVDPGSSVPAAVSGSSSSIGSSGSGLGFSSSASANRNAKIRRMMIAARRPGAILNRTGVIVDRSRSMLPASSIPEELIAQAQVVLQGKSREVIVRELQRTNLNVNEAVNNLLSRDDDEDEMDDQNDSYLHEELLSLLDAGLRGDGAAAVIDGEGLYTGAEYEYMLRDPRRRDDPKTKDRKIENQQNAELSQQNFRFSDELFYWHDVNGEDFPNGVTKFIQIGASYSGLYGLGDNGKLYEWSWKDRLPVNEPHEANKVLSGDEKIVNFSASAWRIVYLTNNRRVGSFMDDYCGSSLGDIFSTGPIELPEKVTVEKLMSCSLYAACQTSHKLYWWGVHPFTDRVLMFENAKKKTREEPVLRPKDIVVGSEVRTRAIPIYASGSVGVSFANGAPMIGVLMEAAWTMNETCRFRVMTPQQYASYSKDKHSGDKTNVNLTVRKRAAPSDDSMAEVGGGTQGTAQYKETAWSLKDVTFIFEEPVCDTAVVKIVDGSYAGIVYKSAIEQSEKENNGVANEVELLKSHLRLMRKDELVVVPSVKLSRSPQTFQKKLCEVKLPKNIRRIISSAIDNNSFQLLAEKCSGEVALVKTNGYGTDVCSQYIPIDISTLNKGREKNWKAFLDNYGDENILVMCDANGSMVPLIPDSTNGIKDPVYLGLGASRRVGVGVSYLNSGEVNSSIITSHQLSNQALAKNIEISKTVQKMALVAILVAPEARTTEPRIDSLIQNIQYCNLNGVKSILKELESDASDEEKKYQILTAHTNGNRNIFHTAIMNAFATSNKDQADDFKQVRFENGHIVLIENAPNSKKVVEKLDTGEAEAVGQKFDQRWKDMISASSESMKGVLRSKSSEQPMEVAERNADRPVSARQRQKNAIMILAELVSSPVLKPYFEELMKQRDIHGHTPFYSAIHLRAYSAAVILWHKIKDSKIHQVESLAKICLNGVGCDSPLFILCYNDTCSFTWTGEEHINQDIFECKTCDLVGSLCCCTECAYTCHRDHDCKLKRTSPTAYCDCWEKCGCKALVSGNIDQREELLKLLLKDTNLINSLNSKGEHLILFLTRALGRQLVEQENFPRRTKLRSTTQATSDNVPEHDLDPPKFTGAALQLLLNQWESVKSVLKVGLKTRTGETAISEDLFQLNEQDGVNHLDRFIFTLLARSPESHLDSLLNTLVREANKKEEKDPEVNLLISRFTRSVVRLFIFLCIASPMATSTSLNAVSSTLGSVVELRKGRDVEPRLSIATSVPVSSTSSSKSLMPNYRAITVSGVLSLVRTSLPSFAANGNAKESKKKAINAFILKCHRVFQVLVSYSITEIVNIADAVIAPARLGVAKQTVAIHKSIGASDVLDMIERYLNSETDLTALLMGVTSSPKRKRNRRISMHRDNRASDGSDSEDSDGDDSPGSNTNYSAAAVETARRTVDNVMREAMGGQVLDYSANVQDGYSSSNNSDDEDDENDEDDFDGEDEEVAEISGARRDGENAHDETRQEGEHGSMDEDEGEDEEEEEDRYVDGEEDPYYRMDDDIVDESGDEYSDEDHYDYSSEGEHSVYQDQYEEVVDIDGSNAGEASVVNAQPRRERRKSRRGGRRGRNETANSAESNDQPVNAPPADEPMDAIVEASHEDVVVEPAVESQDISSSGTAQSTVQPGEADSSTNLRFGSQPAAGFRPVYNAGASSRRLTGRQLFTTQSPSVGWAVRRVRQQNDGNESTVSVDNDGNAGTHERVAVADNNNAVESSAASTSRVAVKKAPLAAAHADADIYQTKLQLSACFALLVKVLDDLTLRLLEYDHYKKQNYSGIEALLDLNAGELFNRFKKLINHRLDLTWTWFQKIMDRMEAMLRFGNALLKSPAYADLSFEQSPSRLSKREKRREKKEQMVAAISSKRDFYNYFMSLMRSHSSENGDEMPVIESTPFRHISLIAEAFLYHTNISELFHDKLSDFKEFGPQCAEKVHGLRKFYKRSESISYPSLTTADPHNAFKYPAGECVPLAVRSSLLKPESDKADMFLIPVPERTVEDHLRVAREHGLENPTYQSLAPPPLSHSDVCQDEADDEEMKLVESEKASVDKEKELYEEILSLQINPTRMELQKTLGRWGNAMIYLAKAFKEDIIEYSGQDSFNSILLNEVGGFSLKHSQFKARIDKYRAGIQKDLSFMNMTREKHSLVSDVFHHLNSQYNRRLPSNGQEPSNPILGANRVKATFRDEPGEGSGVVRSFYSALADALIEMDYLPKEGEGNSNSDSGISSSSPGFMQAAGFSSKTSYSGYCILKASGQLEYTAKRRPGGSSTHSSGGLAAAAGLSSTDRGVRTRAQQRAAAQLPPMPAGLSSRRNVADVQKFLFNLDTPPYNPRSSTSDSSASRGSEPPPSASNLIEPPVHSSSAGSLSVGGPSRSQRQSETNSMLLGEKFYEKITGIQSEYSRRIAGLIVNGLPLVEQLTLIANDELLTHLVLTLSDYFLKVDGNTGEQEAGTAQRLESLPLFMKTPGNGLLSPIPGNNSSVRRNAFRNVGRIIGLCLLQLEILPLKLCRHVLKYILDRPITWYDLAFFDPAMFDSLRSIAYNEEENRPHSDEFYEGLGLTFVADVPAEEGGGLVELIPGGENKAVTKDNVLEYIYLFVEKRLLGDHVKALDSIKQGVFDVVPPSVLQGLTSEDLRLILCGSEQISIKLLEGFTTFMDESSSKPESVNKIKRWFYSVISKFSDEEKQDLLFFWTGSPSLPSAEEAFTPLPTVMIRPHDDQHLPTANTCISRLYLPFYSSKKILRAKLLVAIQTRDFGFV</sequence>
<feature type="compositionally biased region" description="Acidic residues" evidence="8">
    <location>
        <begin position="1544"/>
        <end position="1564"/>
    </location>
</feature>
<feature type="compositionally biased region" description="Basic residues" evidence="8">
    <location>
        <begin position="1466"/>
        <end position="1475"/>
    </location>
</feature>
<dbReference type="Gene3D" id="3.90.1750.10">
    <property type="entry name" value="Hect, E3 ligase catalytic domains"/>
    <property type="match status" value="1"/>
</dbReference>
<dbReference type="InterPro" id="IPR015940">
    <property type="entry name" value="UBA"/>
</dbReference>
<dbReference type="GO" id="GO:0090263">
    <property type="term" value="P:positive regulation of canonical Wnt signaling pathway"/>
    <property type="evidence" value="ECO:0007669"/>
    <property type="project" value="TreeGrafter"/>
</dbReference>
<evidence type="ECO:0000259" key="11">
    <source>
        <dbReference type="PROSITE" id="PS51157"/>
    </source>
</evidence>
<dbReference type="Proteomes" id="UP000095284">
    <property type="component" value="Unplaced"/>
</dbReference>
<dbReference type="SUPFAM" id="SSF50985">
    <property type="entry name" value="RCC1/BLIP-II"/>
    <property type="match status" value="1"/>
</dbReference>
<feature type="compositionally biased region" description="Low complexity" evidence="8">
    <location>
        <begin position="2375"/>
        <end position="2410"/>
    </location>
</feature>
<dbReference type="PANTHER" id="PTHR46276:SF1">
    <property type="entry name" value="E3 UBIQUITIN-PROTEIN LIGASE UBR5"/>
    <property type="match status" value="1"/>
</dbReference>
<feature type="region of interest" description="Disordered" evidence="8">
    <location>
        <begin position="1528"/>
        <end position="1762"/>
    </location>
</feature>
<evidence type="ECO:0000259" key="10">
    <source>
        <dbReference type="PROSITE" id="PS50237"/>
    </source>
</evidence>
<keyword evidence="2" id="KW-0863">Zinc-finger</keyword>
<dbReference type="InterPro" id="IPR003126">
    <property type="entry name" value="Znf_UBR"/>
</dbReference>